<accession>A0A5B9M6W9</accession>
<dbReference type="AlphaFoldDB" id="A0A5B9M6W9"/>
<keyword evidence="1" id="KW-0812">Transmembrane</keyword>
<keyword evidence="3" id="KW-1185">Reference proteome</keyword>
<reference evidence="2 3" key="1">
    <citation type="submission" date="2019-02" db="EMBL/GenBank/DDBJ databases">
        <title>Planctomycetal bacteria perform biofilm scaping via a novel small molecule.</title>
        <authorList>
            <person name="Jeske O."/>
            <person name="Boedeker C."/>
            <person name="Wiegand S."/>
            <person name="Breitling P."/>
            <person name="Kallscheuer N."/>
            <person name="Jogler M."/>
            <person name="Rohde M."/>
            <person name="Petersen J."/>
            <person name="Medema M.H."/>
            <person name="Surup F."/>
            <person name="Jogler C."/>
        </authorList>
    </citation>
    <scope>NUCLEOTIDE SEQUENCE [LARGE SCALE GENOMIC DNA]</scope>
    <source>
        <strain evidence="2 3">Mal15</strain>
    </source>
</reference>
<organism evidence="2 3">
    <name type="scientific">Stieleria maiorica</name>
    <dbReference type="NCBI Taxonomy" id="2795974"/>
    <lineage>
        <taxon>Bacteria</taxon>
        <taxon>Pseudomonadati</taxon>
        <taxon>Planctomycetota</taxon>
        <taxon>Planctomycetia</taxon>
        <taxon>Pirellulales</taxon>
        <taxon>Pirellulaceae</taxon>
        <taxon>Stieleria</taxon>
    </lineage>
</organism>
<keyword evidence="1" id="KW-0472">Membrane</keyword>
<proteinExistence type="predicted"/>
<dbReference type="Proteomes" id="UP000321353">
    <property type="component" value="Chromosome"/>
</dbReference>
<evidence type="ECO:0000256" key="1">
    <source>
        <dbReference type="SAM" id="Phobius"/>
    </source>
</evidence>
<evidence type="ECO:0000313" key="2">
    <source>
        <dbReference type="EMBL" id="QEF96862.1"/>
    </source>
</evidence>
<dbReference type="KEGG" id="smam:Mal15_08920"/>
<sequence>MQFNLPALREIAYQSGDYMYDGVGMNAALLATGWIPPLFLTIVLVALYSTFARRAKATHDGLESSRIAGEAPEP</sequence>
<gene>
    <name evidence="2" type="ORF">Mal15_08920</name>
</gene>
<keyword evidence="1" id="KW-1133">Transmembrane helix</keyword>
<name>A0A5B9M6W9_9BACT</name>
<protein>
    <submittedName>
        <fullName evidence="2">Uncharacterized protein</fullName>
    </submittedName>
</protein>
<dbReference type="EMBL" id="CP036264">
    <property type="protein sequence ID" value="QEF96862.1"/>
    <property type="molecule type" value="Genomic_DNA"/>
</dbReference>
<evidence type="ECO:0000313" key="3">
    <source>
        <dbReference type="Proteomes" id="UP000321353"/>
    </source>
</evidence>
<feature type="transmembrane region" description="Helical" evidence="1">
    <location>
        <begin position="27"/>
        <end position="48"/>
    </location>
</feature>